<name>A0A6J7NFN6_9ZZZZ</name>
<dbReference type="SUPFAM" id="SSF109998">
    <property type="entry name" value="Triger factor/SurA peptide-binding domain-like"/>
    <property type="match status" value="1"/>
</dbReference>
<keyword evidence="2" id="KW-0413">Isomerase</keyword>
<organism evidence="4">
    <name type="scientific">freshwater metagenome</name>
    <dbReference type="NCBI Taxonomy" id="449393"/>
    <lineage>
        <taxon>unclassified sequences</taxon>
        <taxon>metagenomes</taxon>
        <taxon>ecological metagenomes</taxon>
    </lineage>
</organism>
<gene>
    <name evidence="4" type="ORF">UFOPK3957_00894</name>
</gene>
<keyword evidence="1" id="KW-0697">Rotamase</keyword>
<dbReference type="InterPro" id="IPR008880">
    <property type="entry name" value="Trigger_fac_C"/>
</dbReference>
<dbReference type="AlphaFoldDB" id="A0A6J7NFN6"/>
<dbReference type="Pfam" id="PF05698">
    <property type="entry name" value="Trigger_C"/>
    <property type="match status" value="1"/>
</dbReference>
<dbReference type="EMBL" id="CAFBOM010000137">
    <property type="protein sequence ID" value="CAB4988774.1"/>
    <property type="molecule type" value="Genomic_DNA"/>
</dbReference>
<dbReference type="GO" id="GO:0006457">
    <property type="term" value="P:protein folding"/>
    <property type="evidence" value="ECO:0007669"/>
    <property type="project" value="InterPro"/>
</dbReference>
<dbReference type="GO" id="GO:0015031">
    <property type="term" value="P:protein transport"/>
    <property type="evidence" value="ECO:0007669"/>
    <property type="project" value="InterPro"/>
</dbReference>
<evidence type="ECO:0000259" key="3">
    <source>
        <dbReference type="Pfam" id="PF05698"/>
    </source>
</evidence>
<reference evidence="4" key="1">
    <citation type="submission" date="2020-05" db="EMBL/GenBank/DDBJ databases">
        <authorList>
            <person name="Chiriac C."/>
            <person name="Salcher M."/>
            <person name="Ghai R."/>
            <person name="Kavagutti S V."/>
        </authorList>
    </citation>
    <scope>NUCLEOTIDE SEQUENCE</scope>
</reference>
<evidence type="ECO:0000313" key="4">
    <source>
        <dbReference type="EMBL" id="CAB4988774.1"/>
    </source>
</evidence>
<dbReference type="Gene3D" id="1.10.3120.10">
    <property type="entry name" value="Trigger factor, C-terminal domain"/>
    <property type="match status" value="1"/>
</dbReference>
<protein>
    <submittedName>
        <fullName evidence="4">Unannotated protein</fullName>
    </submittedName>
</protein>
<evidence type="ECO:0000256" key="2">
    <source>
        <dbReference type="ARBA" id="ARBA00023235"/>
    </source>
</evidence>
<accession>A0A6J7NFN6</accession>
<feature type="domain" description="Trigger factor C-terminal" evidence="3">
    <location>
        <begin position="7"/>
        <end position="131"/>
    </location>
</feature>
<dbReference type="InterPro" id="IPR027304">
    <property type="entry name" value="Trigger_fact/SurA_dom_sf"/>
</dbReference>
<proteinExistence type="predicted"/>
<dbReference type="InterPro" id="IPR037041">
    <property type="entry name" value="Trigger_fac_C_sf"/>
</dbReference>
<sequence length="171" mass="18444">MRLKRLEQGAEARNKVLEVLLESIDIPLPESVVADEVASHFEDGHDSGDEHRAEVEVQARANLKSQFVLDKVAETAEVSVGESELSAWLVQQAPRYGMAPDAFAQALVEAGQVPMAIQDIRRAKALATVLEQATVVDADGNIVDLKALDAELNPAASISDLVTMETPEDES</sequence>
<dbReference type="GO" id="GO:0003755">
    <property type="term" value="F:peptidyl-prolyl cis-trans isomerase activity"/>
    <property type="evidence" value="ECO:0007669"/>
    <property type="project" value="UniProtKB-KW"/>
</dbReference>
<evidence type="ECO:0000256" key="1">
    <source>
        <dbReference type="ARBA" id="ARBA00023110"/>
    </source>
</evidence>